<organism evidence="1">
    <name type="scientific">marine sediment metagenome</name>
    <dbReference type="NCBI Taxonomy" id="412755"/>
    <lineage>
        <taxon>unclassified sequences</taxon>
        <taxon>metagenomes</taxon>
        <taxon>ecological metagenomes</taxon>
    </lineage>
</organism>
<proteinExistence type="predicted"/>
<comment type="caution">
    <text evidence="1">The sequence shown here is derived from an EMBL/GenBank/DDBJ whole genome shotgun (WGS) entry which is preliminary data.</text>
</comment>
<reference evidence="1" key="1">
    <citation type="journal article" date="2014" name="Front. Microbiol.">
        <title>High frequency of phylogenetically diverse reductive dehalogenase-homologous genes in deep subseafloor sedimentary metagenomes.</title>
        <authorList>
            <person name="Kawai M."/>
            <person name="Futagami T."/>
            <person name="Toyoda A."/>
            <person name="Takaki Y."/>
            <person name="Nishi S."/>
            <person name="Hori S."/>
            <person name="Arai W."/>
            <person name="Tsubouchi T."/>
            <person name="Morono Y."/>
            <person name="Uchiyama I."/>
            <person name="Ito T."/>
            <person name="Fujiyama A."/>
            <person name="Inagaki F."/>
            <person name="Takami H."/>
        </authorList>
    </citation>
    <scope>NUCLEOTIDE SEQUENCE</scope>
    <source>
        <strain evidence="1">Expedition CK06-06</strain>
    </source>
</reference>
<dbReference type="AlphaFoldDB" id="X1LI70"/>
<evidence type="ECO:0000313" key="1">
    <source>
        <dbReference type="EMBL" id="GAI19047.1"/>
    </source>
</evidence>
<feature type="non-terminal residue" evidence="1">
    <location>
        <position position="1"/>
    </location>
</feature>
<dbReference type="EMBL" id="BARV01022284">
    <property type="protein sequence ID" value="GAI19047.1"/>
    <property type="molecule type" value="Genomic_DNA"/>
</dbReference>
<name>X1LI70_9ZZZZ</name>
<sequence>FSYPAKNFQLASFRDLQRTGQRISKKINGGEFKINL</sequence>
<protein>
    <submittedName>
        <fullName evidence="1">Uncharacterized protein</fullName>
    </submittedName>
</protein>
<gene>
    <name evidence="1" type="ORF">S06H3_36757</name>
</gene>
<accession>X1LI70</accession>